<dbReference type="InterPro" id="IPR053235">
    <property type="entry name" value="Ser_Thr_kinase"/>
</dbReference>
<evidence type="ECO:0000256" key="2">
    <source>
        <dbReference type="SAM" id="MobiDB-lite"/>
    </source>
</evidence>
<proteinExistence type="predicted"/>
<feature type="compositionally biased region" description="Polar residues" evidence="2">
    <location>
        <begin position="379"/>
        <end position="396"/>
    </location>
</feature>
<evidence type="ECO:0000259" key="3">
    <source>
        <dbReference type="PROSITE" id="PS50011"/>
    </source>
</evidence>
<dbReference type="Gene3D" id="1.10.510.10">
    <property type="entry name" value="Transferase(Phosphotransferase) domain 1"/>
    <property type="match status" value="1"/>
</dbReference>
<accession>A0AAF3ENQ3</accession>
<dbReference type="Pfam" id="PF00069">
    <property type="entry name" value="Pkinase"/>
    <property type="match status" value="1"/>
</dbReference>
<dbReference type="Proteomes" id="UP000887575">
    <property type="component" value="Unassembled WGS sequence"/>
</dbReference>
<feature type="binding site" evidence="1">
    <location>
        <position position="49"/>
    </location>
    <ligand>
        <name>ATP</name>
        <dbReference type="ChEBI" id="CHEBI:30616"/>
    </ligand>
</feature>
<dbReference type="WBParaSite" id="MBELARI_LOCUS15344">
    <property type="protein sequence ID" value="MBELARI_LOCUS15344"/>
    <property type="gene ID" value="MBELARI_LOCUS15344"/>
</dbReference>
<feature type="region of interest" description="Disordered" evidence="2">
    <location>
        <begin position="349"/>
        <end position="411"/>
    </location>
</feature>
<sequence>MSEQGELSEEISEEFLYENEWLKEENLLGCGAYGAVYQVPNWNPPLAVKMFTGDLKRMRKLIRNELSTLQHLKHKLVVKYLGFISRDCGARKEIIGIVMQMVERKSLADIIFNPKFTYSVYTVAVWMEQLFLVLDYLDHEGKMHRDIKPENILVDQFFYLILGDFGMAKAKASVSGSFVGTERYTCPEILFSEKTSKEENSKADVYSMGIVCWEIIERRRILNQYKRYYGFERTAFANDFKKGGNLVEIEELTARKHFRDHIYFCTQLLPKSRYDSAKALESATRIKRFLELDMEFEFIPELNEHQTTILPPKGIVAKHEPFVVKKTDEDNLCNFDSISISVQEKDLGKLAEGDDKSDEEESSLENEKLEATDDVLASEVSTDISSLENNGQVTSNETEDQPIEDPENLPKNENMYTYEWQISLPFGNVDAKFVEKTKEGEIIKETSLTNFSTPKSIGITKKFDEGPVWDKRMILSDAQSYLKRILAKEAAAYVSIYKQIELWEAFGEFHQSFLEFQHLDFDSFEATKANNAFLPKLSCFTTNLGGEFLLFDTTRTSNDLYTFVPRNDLGNPKAIVGQWIDEMHFVVREGEPMANGIEWFRFESFEETITRGHMFEAMQRLWGLATKLKETISKSDGQDLPVKGYVFQLRYPPMDTCNCEIKCPLQFSDKKRFKRLKRFNVPCNQPYQDYTALYFEFCLFLARVQRLDTVNDLILVISRFIWLKYFVNVGSCSCPKYFLFCQFKAPEKQNLLVLECIGTMRALKNELLRIPCMDEHLSIHPIYNIEQEEIDFVNLRRIDLKDYLTEELLEKIVNKFLAKYLESDEICEFLTVLEVEKNDFLIAVPGIREIISMAYNYDFSHDATDELKNEIIEENRFMDRLGSALLKQFIAKVIKDDDPLIKSKTDSLHEMLRLQQKLEYLFAQENIIV</sequence>
<dbReference type="GO" id="GO:0005737">
    <property type="term" value="C:cytoplasm"/>
    <property type="evidence" value="ECO:0007669"/>
    <property type="project" value="TreeGrafter"/>
</dbReference>
<feature type="compositionally biased region" description="Acidic residues" evidence="2">
    <location>
        <begin position="355"/>
        <end position="364"/>
    </location>
</feature>
<dbReference type="InterPro" id="IPR000719">
    <property type="entry name" value="Prot_kinase_dom"/>
</dbReference>
<dbReference type="InterPro" id="IPR011009">
    <property type="entry name" value="Kinase-like_dom_sf"/>
</dbReference>
<dbReference type="PANTHER" id="PTHR24361:SF678">
    <property type="entry name" value="SPORULATION-SPECIFIC PROTEIN 1"/>
    <property type="match status" value="1"/>
</dbReference>
<dbReference type="SMART" id="SM00220">
    <property type="entry name" value="S_TKc"/>
    <property type="match status" value="1"/>
</dbReference>
<keyword evidence="1" id="KW-0547">Nucleotide-binding</keyword>
<dbReference type="AlphaFoldDB" id="A0AAF3ENQ3"/>
<protein>
    <recommendedName>
        <fullName evidence="3">Protein kinase domain-containing protein</fullName>
    </recommendedName>
</protein>
<keyword evidence="1" id="KW-0067">ATP-binding</keyword>
<dbReference type="PROSITE" id="PS00107">
    <property type="entry name" value="PROTEIN_KINASE_ATP"/>
    <property type="match status" value="1"/>
</dbReference>
<keyword evidence="4" id="KW-1185">Reference proteome</keyword>
<reference evidence="5" key="1">
    <citation type="submission" date="2024-02" db="UniProtKB">
        <authorList>
            <consortium name="WormBaseParasite"/>
        </authorList>
    </citation>
    <scope>IDENTIFICATION</scope>
</reference>
<dbReference type="PANTHER" id="PTHR24361">
    <property type="entry name" value="MITOGEN-ACTIVATED KINASE KINASE KINASE"/>
    <property type="match status" value="1"/>
</dbReference>
<evidence type="ECO:0000313" key="4">
    <source>
        <dbReference type="Proteomes" id="UP000887575"/>
    </source>
</evidence>
<feature type="domain" description="Protein kinase" evidence="3">
    <location>
        <begin position="22"/>
        <end position="290"/>
    </location>
</feature>
<dbReference type="SUPFAM" id="SSF56112">
    <property type="entry name" value="Protein kinase-like (PK-like)"/>
    <property type="match status" value="1"/>
</dbReference>
<evidence type="ECO:0000313" key="5">
    <source>
        <dbReference type="WBParaSite" id="MBELARI_LOCUS15344"/>
    </source>
</evidence>
<dbReference type="GO" id="GO:0004672">
    <property type="term" value="F:protein kinase activity"/>
    <property type="evidence" value="ECO:0007669"/>
    <property type="project" value="InterPro"/>
</dbReference>
<organism evidence="4 5">
    <name type="scientific">Mesorhabditis belari</name>
    <dbReference type="NCBI Taxonomy" id="2138241"/>
    <lineage>
        <taxon>Eukaryota</taxon>
        <taxon>Metazoa</taxon>
        <taxon>Ecdysozoa</taxon>
        <taxon>Nematoda</taxon>
        <taxon>Chromadorea</taxon>
        <taxon>Rhabditida</taxon>
        <taxon>Rhabditina</taxon>
        <taxon>Rhabditomorpha</taxon>
        <taxon>Rhabditoidea</taxon>
        <taxon>Rhabditidae</taxon>
        <taxon>Mesorhabditinae</taxon>
        <taxon>Mesorhabditis</taxon>
    </lineage>
</organism>
<evidence type="ECO:0000256" key="1">
    <source>
        <dbReference type="PROSITE-ProRule" id="PRU10141"/>
    </source>
</evidence>
<dbReference type="PROSITE" id="PS50011">
    <property type="entry name" value="PROTEIN_KINASE_DOM"/>
    <property type="match status" value="1"/>
</dbReference>
<dbReference type="CDD" id="cd00180">
    <property type="entry name" value="PKc"/>
    <property type="match status" value="1"/>
</dbReference>
<dbReference type="InterPro" id="IPR017441">
    <property type="entry name" value="Protein_kinase_ATP_BS"/>
</dbReference>
<name>A0AAF3ENQ3_9BILA</name>
<feature type="compositionally biased region" description="Acidic residues" evidence="2">
    <location>
        <begin position="397"/>
        <end position="407"/>
    </location>
</feature>
<dbReference type="GO" id="GO:0005524">
    <property type="term" value="F:ATP binding"/>
    <property type="evidence" value="ECO:0007669"/>
    <property type="project" value="UniProtKB-UniRule"/>
</dbReference>